<evidence type="ECO:0000313" key="1">
    <source>
        <dbReference type="EMBL" id="CAG7828831.1"/>
    </source>
</evidence>
<protein>
    <submittedName>
        <fullName evidence="1">Uncharacterized protein</fullName>
    </submittedName>
</protein>
<name>A0A8J2LVD5_9HEXA</name>
<accession>A0A8J2LVD5</accession>
<dbReference type="AlphaFoldDB" id="A0A8J2LVD5"/>
<gene>
    <name evidence="1" type="ORF">AFUS01_LOCUS38730</name>
</gene>
<dbReference type="OrthoDB" id="66144at2759"/>
<feature type="non-terminal residue" evidence="1">
    <location>
        <position position="1"/>
    </location>
</feature>
<dbReference type="EMBL" id="CAJVCH010549042">
    <property type="protein sequence ID" value="CAG7828831.1"/>
    <property type="molecule type" value="Genomic_DNA"/>
</dbReference>
<organism evidence="1 2">
    <name type="scientific">Allacma fusca</name>
    <dbReference type="NCBI Taxonomy" id="39272"/>
    <lineage>
        <taxon>Eukaryota</taxon>
        <taxon>Metazoa</taxon>
        <taxon>Ecdysozoa</taxon>
        <taxon>Arthropoda</taxon>
        <taxon>Hexapoda</taxon>
        <taxon>Collembola</taxon>
        <taxon>Symphypleona</taxon>
        <taxon>Sminthuridae</taxon>
        <taxon>Allacma</taxon>
    </lineage>
</organism>
<comment type="caution">
    <text evidence="1">The sequence shown here is derived from an EMBL/GenBank/DDBJ whole genome shotgun (WGS) entry which is preliminary data.</text>
</comment>
<dbReference type="Proteomes" id="UP000708208">
    <property type="component" value="Unassembled WGS sequence"/>
</dbReference>
<evidence type="ECO:0000313" key="2">
    <source>
        <dbReference type="Proteomes" id="UP000708208"/>
    </source>
</evidence>
<sequence>MWVCRQLFKRLYDLVVPGGEIPYFLIADSDMFTVWKQMSKDPVWGKYYQMENDKAFALGVNPAIANVPEKIKPAFVEAF</sequence>
<keyword evidence="2" id="KW-1185">Reference proteome</keyword>
<proteinExistence type="predicted"/>
<reference evidence="1" key="1">
    <citation type="submission" date="2021-06" db="EMBL/GenBank/DDBJ databases">
        <authorList>
            <person name="Hodson N. C."/>
            <person name="Mongue J. A."/>
            <person name="Jaron S. K."/>
        </authorList>
    </citation>
    <scope>NUCLEOTIDE SEQUENCE</scope>
</reference>